<dbReference type="InterPro" id="IPR016135">
    <property type="entry name" value="UBQ-conjugating_enzyme/RWD"/>
</dbReference>
<keyword evidence="3" id="KW-1185">Reference proteome</keyword>
<dbReference type="PANTHER" id="PTHR31513">
    <property type="entry name" value="EPHRIN TYPE-B RECEPTOR"/>
    <property type="match status" value="1"/>
</dbReference>
<gene>
    <name evidence="2" type="ORF">HYC85_019254</name>
</gene>
<sequence length="471" mass="52712">MARQADLQKIGREGFALVEEFFGTRNRKKPHPPPPPPYQEPPQYQQAAQTFSSPMVHYPSKDPIMVQYPSKDPIMVQYQSKDPIMVQYPSKDPIICRYRGGQAHAMMTYYVVCPDIDPLTTAAADFFQQLGTECCNDTCLVAATSDLMLGYVDFFLGGDEKRADLPPRLQQRFPMSLLFGGDGSYMAPFSLHSDNILTSLMSQLRLVRRGHLRTSFCLIMNWLETHANPTLSPYGVHVDLACFQPIACCYRQFGLTVHAVEDESTQPSVEEPNVTSLAEQHLINNDWRKAVDDSSACEHPLTHKSIGGGILQIKILRTLEEKKTLCYPLSFILHNTKPIGHQLLNVGVGEQGHMEESKVGDASRGVFTLLEELERGERGIGDGTVSYGMDDGDDIYMRSWTGTIIGPHNINAVCYEVIMPNQKWIVHDMVENLDQAEGDDDDAEADDDETDKDATITEESAHMVCLNLNAY</sequence>
<dbReference type="AlphaFoldDB" id="A0A7J7GLA8"/>
<evidence type="ECO:0000313" key="3">
    <source>
        <dbReference type="Proteomes" id="UP000593564"/>
    </source>
</evidence>
<reference evidence="2 3" key="2">
    <citation type="submission" date="2020-07" db="EMBL/GenBank/DDBJ databases">
        <title>Genome assembly of wild tea tree DASZ reveals pedigree and selection history of tea varieties.</title>
        <authorList>
            <person name="Zhang W."/>
        </authorList>
    </citation>
    <scope>NUCLEOTIDE SEQUENCE [LARGE SCALE GENOMIC DNA]</scope>
    <source>
        <strain evidence="3">cv. G240</strain>
        <tissue evidence="2">Leaf</tissue>
    </source>
</reference>
<evidence type="ECO:0000256" key="1">
    <source>
        <dbReference type="SAM" id="MobiDB-lite"/>
    </source>
</evidence>
<name>A0A7J7GLA8_CAMSI</name>
<dbReference type="PANTHER" id="PTHR31513:SF10">
    <property type="entry name" value="TYROSINE-PROTEIN KINASE EPHRIN TYPE A_B RECEPTOR-LIKE DOMAIN-CONTAINING PROTEIN"/>
    <property type="match status" value="1"/>
</dbReference>
<protein>
    <submittedName>
        <fullName evidence="2">Uncharacterized protein</fullName>
    </submittedName>
</protein>
<dbReference type="EMBL" id="JACBKZ010000009">
    <property type="protein sequence ID" value="KAF5941612.1"/>
    <property type="molecule type" value="Genomic_DNA"/>
</dbReference>
<feature type="region of interest" description="Disordered" evidence="1">
    <location>
        <begin position="22"/>
        <end position="43"/>
    </location>
</feature>
<accession>A0A7J7GLA8</accession>
<organism evidence="2 3">
    <name type="scientific">Camellia sinensis</name>
    <name type="common">Tea plant</name>
    <name type="synonym">Thea sinensis</name>
    <dbReference type="NCBI Taxonomy" id="4442"/>
    <lineage>
        <taxon>Eukaryota</taxon>
        <taxon>Viridiplantae</taxon>
        <taxon>Streptophyta</taxon>
        <taxon>Embryophyta</taxon>
        <taxon>Tracheophyta</taxon>
        <taxon>Spermatophyta</taxon>
        <taxon>Magnoliopsida</taxon>
        <taxon>eudicotyledons</taxon>
        <taxon>Gunneridae</taxon>
        <taxon>Pentapetalae</taxon>
        <taxon>asterids</taxon>
        <taxon>Ericales</taxon>
        <taxon>Theaceae</taxon>
        <taxon>Camellia</taxon>
    </lineage>
</organism>
<dbReference type="Gene3D" id="3.10.110.10">
    <property type="entry name" value="Ubiquitin Conjugating Enzyme"/>
    <property type="match status" value="1"/>
</dbReference>
<dbReference type="Proteomes" id="UP000593564">
    <property type="component" value="Unassembled WGS sequence"/>
</dbReference>
<comment type="caution">
    <text evidence="2">The sequence shown here is derived from an EMBL/GenBank/DDBJ whole genome shotgun (WGS) entry which is preliminary data.</text>
</comment>
<reference evidence="3" key="1">
    <citation type="journal article" date="2020" name="Nat. Commun.">
        <title>Genome assembly of wild tea tree DASZ reveals pedigree and selection history of tea varieties.</title>
        <authorList>
            <person name="Zhang W."/>
            <person name="Zhang Y."/>
            <person name="Qiu H."/>
            <person name="Guo Y."/>
            <person name="Wan H."/>
            <person name="Zhang X."/>
            <person name="Scossa F."/>
            <person name="Alseekh S."/>
            <person name="Zhang Q."/>
            <person name="Wang P."/>
            <person name="Xu L."/>
            <person name="Schmidt M.H."/>
            <person name="Jia X."/>
            <person name="Li D."/>
            <person name="Zhu A."/>
            <person name="Guo F."/>
            <person name="Chen W."/>
            <person name="Ni D."/>
            <person name="Usadel B."/>
            <person name="Fernie A.R."/>
            <person name="Wen W."/>
        </authorList>
    </citation>
    <scope>NUCLEOTIDE SEQUENCE [LARGE SCALE GENOMIC DNA]</scope>
    <source>
        <strain evidence="3">cv. G240</strain>
    </source>
</reference>
<evidence type="ECO:0000313" key="2">
    <source>
        <dbReference type="EMBL" id="KAF5941612.1"/>
    </source>
</evidence>
<proteinExistence type="predicted"/>